<comment type="caution">
    <text evidence="1">The sequence shown here is derived from an EMBL/GenBank/DDBJ whole genome shotgun (WGS) entry which is preliminary data.</text>
</comment>
<keyword evidence="2" id="KW-1185">Reference proteome</keyword>
<accession>A0ACC1BTU0</accession>
<evidence type="ECO:0000313" key="1">
    <source>
        <dbReference type="EMBL" id="KAJ0102446.1"/>
    </source>
</evidence>
<proteinExistence type="predicted"/>
<dbReference type="EMBL" id="CM047899">
    <property type="protein sequence ID" value="KAJ0102446.1"/>
    <property type="molecule type" value="Genomic_DNA"/>
</dbReference>
<sequence>MAATAKPLHIAMFPWPAFGHMIPYFELAKRRMTDSGGGW</sequence>
<reference evidence="2" key="1">
    <citation type="journal article" date="2023" name="G3 (Bethesda)">
        <title>Genome assembly and association tests identify interacting loci associated with vigor, precocity, and sex in interspecific pistachio rootstocks.</title>
        <authorList>
            <person name="Palmer W."/>
            <person name="Jacygrad E."/>
            <person name="Sagayaradj S."/>
            <person name="Cavanaugh K."/>
            <person name="Han R."/>
            <person name="Bertier L."/>
            <person name="Beede B."/>
            <person name="Kafkas S."/>
            <person name="Golino D."/>
            <person name="Preece J."/>
            <person name="Michelmore R."/>
        </authorList>
    </citation>
    <scope>NUCLEOTIDE SEQUENCE [LARGE SCALE GENOMIC DNA]</scope>
</reference>
<dbReference type="Proteomes" id="UP001164250">
    <property type="component" value="Chromosome 3"/>
</dbReference>
<gene>
    <name evidence="1" type="ORF">Patl1_05299</name>
</gene>
<name>A0ACC1BTU0_9ROSI</name>
<organism evidence="1 2">
    <name type="scientific">Pistacia atlantica</name>
    <dbReference type="NCBI Taxonomy" id="434234"/>
    <lineage>
        <taxon>Eukaryota</taxon>
        <taxon>Viridiplantae</taxon>
        <taxon>Streptophyta</taxon>
        <taxon>Embryophyta</taxon>
        <taxon>Tracheophyta</taxon>
        <taxon>Spermatophyta</taxon>
        <taxon>Magnoliopsida</taxon>
        <taxon>eudicotyledons</taxon>
        <taxon>Gunneridae</taxon>
        <taxon>Pentapetalae</taxon>
        <taxon>rosids</taxon>
        <taxon>malvids</taxon>
        <taxon>Sapindales</taxon>
        <taxon>Anacardiaceae</taxon>
        <taxon>Pistacia</taxon>
    </lineage>
</organism>
<protein>
    <submittedName>
        <fullName evidence="1">Uncharacterized protein</fullName>
    </submittedName>
</protein>
<evidence type="ECO:0000313" key="2">
    <source>
        <dbReference type="Proteomes" id="UP001164250"/>
    </source>
</evidence>